<name>A0A1W2A4Q8_9BACT</name>
<dbReference type="OrthoDB" id="1898893at2"/>
<accession>A0A1W2A4Q8</accession>
<proteinExistence type="predicted"/>
<organism evidence="1 2">
    <name type="scientific">Desulfocicer vacuolatum DSM 3385</name>
    <dbReference type="NCBI Taxonomy" id="1121400"/>
    <lineage>
        <taxon>Bacteria</taxon>
        <taxon>Pseudomonadati</taxon>
        <taxon>Thermodesulfobacteriota</taxon>
        <taxon>Desulfobacteria</taxon>
        <taxon>Desulfobacterales</taxon>
        <taxon>Desulfobacteraceae</taxon>
        <taxon>Desulfocicer</taxon>
    </lineage>
</organism>
<sequence>MLIKVIDAVMGTGKSTWAIQQLKATGQRTIVVLPYRAEIKRYADALLEDTPELNVTALYDDIEGQNKQERFEDALQDAHVIITTHTLLKDFLKLHLFQLIEEGHWHLLMDEAIATFEPIKSLSKTMLDGWLVNGIVEIRQLNERLRKIEPVSGVTEMYTRADNFMTTPVEKYLLKGLMVNDMLAVKDQSAKGFFTFSLSESRLKSFKSMTVLTYMFLGSDLDYWCRMKGIGVAHLELTRDAEDLFHLASHSGQYSGAMFKSFIEILDVKSSFGNERGQLSATSSRALKKKSKRNITMINEVQKDLKRHFRNRKKNQVIEPEDFMYASLSDIRGIWSGKDLPTKFIGESTWVPYNKRGVNGYAHKHNLAFLYNVFQHLAVKQTVNSVISEDSCYSEDTLALSTLLQWIWRSAIRKGEKVRVYIPSKRMRDLLINWLGWS</sequence>
<dbReference type="RefSeq" id="WP_139795716.1">
    <property type="nucleotide sequence ID" value="NZ_FWXY01000004.1"/>
</dbReference>
<evidence type="ECO:0008006" key="3">
    <source>
        <dbReference type="Google" id="ProtNLM"/>
    </source>
</evidence>
<gene>
    <name evidence="1" type="ORF">SAMN02746065_10489</name>
</gene>
<keyword evidence="2" id="KW-1185">Reference proteome</keyword>
<protein>
    <recommendedName>
        <fullName evidence="3">Type III restriction enzyme, res subunit</fullName>
    </recommendedName>
</protein>
<dbReference type="Proteomes" id="UP000192418">
    <property type="component" value="Unassembled WGS sequence"/>
</dbReference>
<evidence type="ECO:0000313" key="1">
    <source>
        <dbReference type="EMBL" id="SMC55401.1"/>
    </source>
</evidence>
<dbReference type="Gene3D" id="3.40.50.300">
    <property type="entry name" value="P-loop containing nucleotide triphosphate hydrolases"/>
    <property type="match status" value="1"/>
</dbReference>
<dbReference type="EMBL" id="FWXY01000004">
    <property type="protein sequence ID" value="SMC55401.1"/>
    <property type="molecule type" value="Genomic_DNA"/>
</dbReference>
<dbReference type="SUPFAM" id="SSF52540">
    <property type="entry name" value="P-loop containing nucleoside triphosphate hydrolases"/>
    <property type="match status" value="1"/>
</dbReference>
<dbReference type="InterPro" id="IPR027417">
    <property type="entry name" value="P-loop_NTPase"/>
</dbReference>
<evidence type="ECO:0000313" key="2">
    <source>
        <dbReference type="Proteomes" id="UP000192418"/>
    </source>
</evidence>
<dbReference type="STRING" id="1121400.SAMN02746065_10489"/>
<reference evidence="1 2" key="1">
    <citation type="submission" date="2017-04" db="EMBL/GenBank/DDBJ databases">
        <authorList>
            <person name="Afonso C.L."/>
            <person name="Miller P.J."/>
            <person name="Scott M.A."/>
            <person name="Spackman E."/>
            <person name="Goraichik I."/>
            <person name="Dimitrov K.M."/>
            <person name="Suarez D.L."/>
            <person name="Swayne D.E."/>
        </authorList>
    </citation>
    <scope>NUCLEOTIDE SEQUENCE [LARGE SCALE GENOMIC DNA]</scope>
    <source>
        <strain evidence="1 2">DSM 3385</strain>
    </source>
</reference>
<dbReference type="AlphaFoldDB" id="A0A1W2A4Q8"/>